<reference evidence="2 3" key="1">
    <citation type="submission" date="2020-07" db="EMBL/GenBank/DDBJ databases">
        <title>MOT database genomes.</title>
        <authorList>
            <person name="Joseph S."/>
            <person name="Aduse-Opoku J."/>
            <person name="Hashim A."/>
            <person name="Wade W."/>
            <person name="Curtis M."/>
        </authorList>
    </citation>
    <scope>NUCLEOTIDE SEQUENCE [LARGE SCALE GENOMIC DNA]</scope>
    <source>
        <strain evidence="2 3">CIP 106318</strain>
    </source>
</reference>
<evidence type="ECO:0000313" key="2">
    <source>
        <dbReference type="EMBL" id="NYS47324.1"/>
    </source>
</evidence>
<keyword evidence="1" id="KW-0472">Membrane</keyword>
<sequence>MSLIKMKDDLDFQNLSLYTRVKLLCGAIILVLIIFLSVKYLENITVISVVTIFSILIYSVFSYIVLSKENK</sequence>
<feature type="transmembrane region" description="Helical" evidence="1">
    <location>
        <begin position="21"/>
        <end position="38"/>
    </location>
</feature>
<gene>
    <name evidence="2" type="ORF">HZY85_03820</name>
</gene>
<evidence type="ECO:0000256" key="1">
    <source>
        <dbReference type="SAM" id="Phobius"/>
    </source>
</evidence>
<dbReference type="Proteomes" id="UP000531840">
    <property type="component" value="Unassembled WGS sequence"/>
</dbReference>
<protein>
    <submittedName>
        <fullName evidence="2">Uncharacterized protein</fullName>
    </submittedName>
</protein>
<proteinExistence type="predicted"/>
<accession>A0ABX2T1L4</accession>
<comment type="caution">
    <text evidence="2">The sequence shown here is derived from an EMBL/GenBank/DDBJ whole genome shotgun (WGS) entry which is preliminary data.</text>
</comment>
<dbReference type="EMBL" id="JACBYF010000005">
    <property type="protein sequence ID" value="NYS47324.1"/>
    <property type="molecule type" value="Genomic_DNA"/>
</dbReference>
<keyword evidence="1" id="KW-0812">Transmembrane</keyword>
<name>A0ABX2T1L4_9BACL</name>
<keyword evidence="1" id="KW-1133">Transmembrane helix</keyword>
<feature type="transmembrane region" description="Helical" evidence="1">
    <location>
        <begin position="44"/>
        <end position="66"/>
    </location>
</feature>
<dbReference type="RefSeq" id="WP_179941066.1">
    <property type="nucleotide sequence ID" value="NZ_JACBYF010000005.1"/>
</dbReference>
<evidence type="ECO:0000313" key="3">
    <source>
        <dbReference type="Proteomes" id="UP000531840"/>
    </source>
</evidence>
<keyword evidence="3" id="KW-1185">Reference proteome</keyword>
<organism evidence="2 3">
    <name type="scientific">Gemelliphila palaticanis</name>
    <dbReference type="NCBI Taxonomy" id="81950"/>
    <lineage>
        <taxon>Bacteria</taxon>
        <taxon>Bacillati</taxon>
        <taxon>Bacillota</taxon>
        <taxon>Bacilli</taxon>
        <taxon>Bacillales</taxon>
        <taxon>Gemellaceae</taxon>
        <taxon>Gemelliphila</taxon>
    </lineage>
</organism>